<evidence type="ECO:0000313" key="1">
    <source>
        <dbReference type="EnsemblPlants" id="cds.evm.model.10.1110"/>
    </source>
</evidence>
<evidence type="ECO:0000313" key="2">
    <source>
        <dbReference type="Proteomes" id="UP000596661"/>
    </source>
</evidence>
<reference evidence="1" key="1">
    <citation type="submission" date="2021-03" db="UniProtKB">
        <authorList>
            <consortium name="EnsemblPlants"/>
        </authorList>
    </citation>
    <scope>IDENTIFICATION</scope>
</reference>
<dbReference type="EnsemblPlants" id="evm.model.10.1110">
    <property type="protein sequence ID" value="cds.evm.model.10.1110"/>
    <property type="gene ID" value="evm.TU.10.1110"/>
</dbReference>
<dbReference type="Gramene" id="evm.model.10.1110">
    <property type="protein sequence ID" value="cds.evm.model.10.1110"/>
    <property type="gene ID" value="evm.TU.10.1110"/>
</dbReference>
<dbReference type="AlphaFoldDB" id="A0A803QIH2"/>
<protein>
    <submittedName>
        <fullName evidence="1">Uncharacterized protein</fullName>
    </submittedName>
</protein>
<organism evidence="1 2">
    <name type="scientific">Cannabis sativa</name>
    <name type="common">Hemp</name>
    <name type="synonym">Marijuana</name>
    <dbReference type="NCBI Taxonomy" id="3483"/>
    <lineage>
        <taxon>Eukaryota</taxon>
        <taxon>Viridiplantae</taxon>
        <taxon>Streptophyta</taxon>
        <taxon>Embryophyta</taxon>
        <taxon>Tracheophyta</taxon>
        <taxon>Spermatophyta</taxon>
        <taxon>Magnoliopsida</taxon>
        <taxon>eudicotyledons</taxon>
        <taxon>Gunneridae</taxon>
        <taxon>Pentapetalae</taxon>
        <taxon>rosids</taxon>
        <taxon>fabids</taxon>
        <taxon>Rosales</taxon>
        <taxon>Cannabaceae</taxon>
        <taxon>Cannabis</taxon>
    </lineage>
</organism>
<proteinExistence type="predicted"/>
<sequence length="251" mass="27397">MIGKGRISWRPEARHLGLALPVMEVELQAVYAEVAPGTHTDGSNIGPLVKMTCQTRFRPGKRREVSCIGLKGKSKVDFSQPNITCDICGHDGELGCENFMNGEGALNQLTLLVKTHGPNKKNLINGLGRLSHVDDVVYAQQFHCSSTLVGPNKSILVGRHCDEVNVTKEEPLASDKVENIVCAKVDTVCSQQVEKPISSGQSARLTMWKAKARLMDISVSIKKDFLIKDEGSAIGTSREYGPFDFGTPFFP</sequence>
<dbReference type="Proteomes" id="UP000596661">
    <property type="component" value="Unassembled WGS sequence"/>
</dbReference>
<name>A0A803QIH2_CANSA</name>
<keyword evidence="2" id="KW-1185">Reference proteome</keyword>
<dbReference type="EMBL" id="UZAU01000818">
    <property type="status" value="NOT_ANNOTATED_CDS"/>
    <property type="molecule type" value="Genomic_DNA"/>
</dbReference>
<accession>A0A803QIH2</accession>